<keyword evidence="1" id="KW-0812">Transmembrane</keyword>
<evidence type="ECO:0000313" key="2">
    <source>
        <dbReference type="EMBL" id="QTE21145.1"/>
    </source>
</evidence>
<evidence type="ECO:0000313" key="3">
    <source>
        <dbReference type="Proteomes" id="UP000663920"/>
    </source>
</evidence>
<name>A0A975CKY9_9FLAO</name>
<reference evidence="2 3" key="1">
    <citation type="submission" date="2021-03" db="EMBL/GenBank/DDBJ databases">
        <title>Complete genome of Polaribacter_sp.SM13.</title>
        <authorList>
            <person name="Jeong S.W."/>
            <person name="Bae J.W."/>
        </authorList>
    </citation>
    <scope>NUCLEOTIDE SEQUENCE [LARGE SCALE GENOMIC DNA]</scope>
    <source>
        <strain evidence="2 3">SM13</strain>
    </source>
</reference>
<accession>A0A975CKY9</accession>
<protein>
    <recommendedName>
        <fullName evidence="4">Type II secretion system protein GspC N-terminal domain-containing protein</fullName>
    </recommendedName>
</protein>
<proteinExistence type="predicted"/>
<evidence type="ECO:0000256" key="1">
    <source>
        <dbReference type="SAM" id="Phobius"/>
    </source>
</evidence>
<organism evidence="2 3">
    <name type="scientific">Polaribacter cellanae</name>
    <dbReference type="NCBI Taxonomy" id="2818493"/>
    <lineage>
        <taxon>Bacteria</taxon>
        <taxon>Pseudomonadati</taxon>
        <taxon>Bacteroidota</taxon>
        <taxon>Flavobacteriia</taxon>
        <taxon>Flavobacteriales</taxon>
        <taxon>Flavobacteriaceae</taxon>
    </lineage>
</organism>
<evidence type="ECO:0008006" key="4">
    <source>
        <dbReference type="Google" id="ProtNLM"/>
    </source>
</evidence>
<dbReference type="KEGG" id="pcea:J3359_09805"/>
<dbReference type="AlphaFoldDB" id="A0A975CKY9"/>
<dbReference type="Proteomes" id="UP000663920">
    <property type="component" value="Chromosome"/>
</dbReference>
<sequence length="151" mass="17387">MTKQQKTYGLLIAVLIIWGIIGYQIYKRFNPEVIELSKTKVSSNFKRAKIQKNAFYEIQESYRDPFLGKFPQKKRVIKKRIVKPTVTIPFPNVVYNGIVEGGKEKSYILTVNGIQEILKKGEKVQNVVLLRANSKEAIVKFNGVRKTVKLQ</sequence>
<keyword evidence="1" id="KW-1133">Transmembrane helix</keyword>
<keyword evidence="3" id="KW-1185">Reference proteome</keyword>
<feature type="transmembrane region" description="Helical" evidence="1">
    <location>
        <begin position="7"/>
        <end position="26"/>
    </location>
</feature>
<dbReference type="EMBL" id="CP071869">
    <property type="protein sequence ID" value="QTE21145.1"/>
    <property type="molecule type" value="Genomic_DNA"/>
</dbReference>
<keyword evidence="1" id="KW-0472">Membrane</keyword>
<dbReference type="RefSeq" id="WP_208076740.1">
    <property type="nucleotide sequence ID" value="NZ_CP071869.1"/>
</dbReference>
<gene>
    <name evidence="2" type="ORF">J3359_09805</name>
</gene>